<gene>
    <name evidence="4" type="ORF">KJI95_07390</name>
</gene>
<sequence length="197" mass="21778">MLLASLLTLLPSAAATAENIYKWVDKDGKVHFGDKPETQHAPEQLKLSDKGLPTEAVVVDYNSGPNPDGVAANSADDTSGDNPARAGDTPVFDRKLLLGRWRVTDFNDLYEEFKPDGSYSRYGKLLGNTLTIKGSWRLAGNILHIQVVSETAQLPSGETKTQYKTSSRQRTLLSVNRHEIKYLWQTADGEMESTLVR</sequence>
<proteinExistence type="predicted"/>
<reference evidence="4 5" key="1">
    <citation type="submission" date="2021-05" db="EMBL/GenBank/DDBJ databases">
        <title>Shewanella sp. JM162201.</title>
        <authorList>
            <person name="Xu S."/>
            <person name="Li A."/>
        </authorList>
    </citation>
    <scope>NUCLEOTIDE SEQUENCE [LARGE SCALE GENOMIC DNA]</scope>
    <source>
        <strain evidence="4 5">JM162201</strain>
    </source>
</reference>
<feature type="domain" description="DUF4124" evidence="3">
    <location>
        <begin position="9"/>
        <end position="47"/>
    </location>
</feature>
<dbReference type="EMBL" id="JAHEPS010000002">
    <property type="protein sequence ID" value="MBT1444349.1"/>
    <property type="molecule type" value="Genomic_DNA"/>
</dbReference>
<keyword evidence="5" id="KW-1185">Reference proteome</keyword>
<organism evidence="4 5">
    <name type="scientific">Shewanella jiangmenensis</name>
    <dbReference type="NCBI Taxonomy" id="2837387"/>
    <lineage>
        <taxon>Bacteria</taxon>
        <taxon>Pseudomonadati</taxon>
        <taxon>Pseudomonadota</taxon>
        <taxon>Gammaproteobacteria</taxon>
        <taxon>Alteromonadales</taxon>
        <taxon>Shewanellaceae</taxon>
        <taxon>Shewanella</taxon>
    </lineage>
</organism>
<accession>A0ABS5V3S8</accession>
<evidence type="ECO:0000313" key="5">
    <source>
        <dbReference type="Proteomes" id="UP001195903"/>
    </source>
</evidence>
<dbReference type="Proteomes" id="UP001195903">
    <property type="component" value="Unassembled WGS sequence"/>
</dbReference>
<evidence type="ECO:0000256" key="2">
    <source>
        <dbReference type="SAM" id="SignalP"/>
    </source>
</evidence>
<dbReference type="RefSeq" id="WP_214506541.1">
    <property type="nucleotide sequence ID" value="NZ_JAHEPS010000002.1"/>
</dbReference>
<keyword evidence="2" id="KW-0732">Signal</keyword>
<evidence type="ECO:0000256" key="1">
    <source>
        <dbReference type="SAM" id="MobiDB-lite"/>
    </source>
</evidence>
<protein>
    <submittedName>
        <fullName evidence="4">DUF4124 domain-containing protein</fullName>
    </submittedName>
</protein>
<dbReference type="Pfam" id="PF13511">
    <property type="entry name" value="DUF4124"/>
    <property type="match status" value="1"/>
</dbReference>
<name>A0ABS5V3S8_9GAMM</name>
<feature type="signal peptide" evidence="2">
    <location>
        <begin position="1"/>
        <end position="17"/>
    </location>
</feature>
<feature type="chain" id="PRO_5045995908" evidence="2">
    <location>
        <begin position="18"/>
        <end position="197"/>
    </location>
</feature>
<dbReference type="InterPro" id="IPR025392">
    <property type="entry name" value="DUF4124"/>
</dbReference>
<evidence type="ECO:0000259" key="3">
    <source>
        <dbReference type="Pfam" id="PF13511"/>
    </source>
</evidence>
<evidence type="ECO:0000313" key="4">
    <source>
        <dbReference type="EMBL" id="MBT1444349.1"/>
    </source>
</evidence>
<feature type="region of interest" description="Disordered" evidence="1">
    <location>
        <begin position="62"/>
        <end position="88"/>
    </location>
</feature>
<comment type="caution">
    <text evidence="4">The sequence shown here is derived from an EMBL/GenBank/DDBJ whole genome shotgun (WGS) entry which is preliminary data.</text>
</comment>